<sequence length="65" mass="7588">MVRVLRCRVRHTTPIVVRVHVGQFYSRSNKSVWFGQNQQLLVSGSVNWSTRVNTGQQKSRMVNWS</sequence>
<dbReference type="Proteomes" id="UP000215914">
    <property type="component" value="Chromosome 2"/>
</dbReference>
<keyword evidence="2" id="KW-1185">Reference proteome</keyword>
<name>A0A251VGW4_HELAN</name>
<dbReference type="InParanoid" id="A0A251VGW4"/>
<protein>
    <submittedName>
        <fullName evidence="1">Uncharacterized protein</fullName>
    </submittedName>
</protein>
<dbReference type="EMBL" id="CM007891">
    <property type="protein sequence ID" value="OTG34162.1"/>
    <property type="molecule type" value="Genomic_DNA"/>
</dbReference>
<gene>
    <name evidence="1" type="ORF">HannXRQ_Chr02g0042721</name>
</gene>
<reference evidence="2" key="1">
    <citation type="journal article" date="2017" name="Nature">
        <title>The sunflower genome provides insights into oil metabolism, flowering and Asterid evolution.</title>
        <authorList>
            <person name="Badouin H."/>
            <person name="Gouzy J."/>
            <person name="Grassa C.J."/>
            <person name="Murat F."/>
            <person name="Staton S.E."/>
            <person name="Cottret L."/>
            <person name="Lelandais-Briere C."/>
            <person name="Owens G.L."/>
            <person name="Carrere S."/>
            <person name="Mayjonade B."/>
            <person name="Legrand L."/>
            <person name="Gill N."/>
            <person name="Kane N.C."/>
            <person name="Bowers J.E."/>
            <person name="Hubner S."/>
            <person name="Bellec A."/>
            <person name="Berard A."/>
            <person name="Berges H."/>
            <person name="Blanchet N."/>
            <person name="Boniface M.C."/>
            <person name="Brunel D."/>
            <person name="Catrice O."/>
            <person name="Chaidir N."/>
            <person name="Claudel C."/>
            <person name="Donnadieu C."/>
            <person name="Faraut T."/>
            <person name="Fievet G."/>
            <person name="Helmstetter N."/>
            <person name="King M."/>
            <person name="Knapp S.J."/>
            <person name="Lai Z."/>
            <person name="Le Paslier M.C."/>
            <person name="Lippi Y."/>
            <person name="Lorenzon L."/>
            <person name="Mandel J.R."/>
            <person name="Marage G."/>
            <person name="Marchand G."/>
            <person name="Marquand E."/>
            <person name="Bret-Mestries E."/>
            <person name="Morien E."/>
            <person name="Nambeesan S."/>
            <person name="Nguyen T."/>
            <person name="Pegot-Espagnet P."/>
            <person name="Pouilly N."/>
            <person name="Raftis F."/>
            <person name="Sallet E."/>
            <person name="Schiex T."/>
            <person name="Thomas J."/>
            <person name="Vandecasteele C."/>
            <person name="Vares D."/>
            <person name="Vear F."/>
            <person name="Vautrin S."/>
            <person name="Crespi M."/>
            <person name="Mangin B."/>
            <person name="Burke J.M."/>
            <person name="Salse J."/>
            <person name="Munos S."/>
            <person name="Vincourt P."/>
            <person name="Rieseberg L.H."/>
            <person name="Langlade N.B."/>
        </authorList>
    </citation>
    <scope>NUCLEOTIDE SEQUENCE [LARGE SCALE GENOMIC DNA]</scope>
    <source>
        <strain evidence="2">cv. SF193</strain>
    </source>
</reference>
<dbReference type="AlphaFoldDB" id="A0A251VGW4"/>
<organism evidence="1 2">
    <name type="scientific">Helianthus annuus</name>
    <name type="common">Common sunflower</name>
    <dbReference type="NCBI Taxonomy" id="4232"/>
    <lineage>
        <taxon>Eukaryota</taxon>
        <taxon>Viridiplantae</taxon>
        <taxon>Streptophyta</taxon>
        <taxon>Embryophyta</taxon>
        <taxon>Tracheophyta</taxon>
        <taxon>Spermatophyta</taxon>
        <taxon>Magnoliopsida</taxon>
        <taxon>eudicotyledons</taxon>
        <taxon>Gunneridae</taxon>
        <taxon>Pentapetalae</taxon>
        <taxon>asterids</taxon>
        <taxon>campanulids</taxon>
        <taxon>Asterales</taxon>
        <taxon>Asteraceae</taxon>
        <taxon>Asteroideae</taxon>
        <taxon>Heliantheae alliance</taxon>
        <taxon>Heliantheae</taxon>
        <taxon>Helianthus</taxon>
    </lineage>
</organism>
<evidence type="ECO:0000313" key="1">
    <source>
        <dbReference type="EMBL" id="OTG34162.1"/>
    </source>
</evidence>
<accession>A0A251VGW4</accession>
<proteinExistence type="predicted"/>
<evidence type="ECO:0000313" key="2">
    <source>
        <dbReference type="Proteomes" id="UP000215914"/>
    </source>
</evidence>